<evidence type="ECO:0000313" key="3">
    <source>
        <dbReference type="EMBL" id="GAA5816657.1"/>
    </source>
</evidence>
<feature type="compositionally biased region" description="Basic residues" evidence="1">
    <location>
        <begin position="302"/>
        <end position="314"/>
    </location>
</feature>
<evidence type="ECO:0000313" key="4">
    <source>
        <dbReference type="Proteomes" id="UP001473302"/>
    </source>
</evidence>
<gene>
    <name evidence="3" type="ORF">MFLAVUS_010187</name>
</gene>
<accession>A0ABP9ZC28</accession>
<dbReference type="Proteomes" id="UP001473302">
    <property type="component" value="Unassembled WGS sequence"/>
</dbReference>
<protein>
    <submittedName>
        <fullName evidence="3">Uncharacterized protein</fullName>
    </submittedName>
</protein>
<dbReference type="EMBL" id="BAABUK010000033">
    <property type="protein sequence ID" value="GAA5816657.1"/>
    <property type="molecule type" value="Genomic_DNA"/>
</dbReference>
<feature type="transmembrane region" description="Helical" evidence="2">
    <location>
        <begin position="263"/>
        <end position="279"/>
    </location>
</feature>
<keyword evidence="2" id="KW-0812">Transmembrane</keyword>
<organism evidence="3 4">
    <name type="scientific">Mucor flavus</name>
    <dbReference type="NCBI Taxonomy" id="439312"/>
    <lineage>
        <taxon>Eukaryota</taxon>
        <taxon>Fungi</taxon>
        <taxon>Fungi incertae sedis</taxon>
        <taxon>Mucoromycota</taxon>
        <taxon>Mucoromycotina</taxon>
        <taxon>Mucoromycetes</taxon>
        <taxon>Mucorales</taxon>
        <taxon>Mucorineae</taxon>
        <taxon>Mucoraceae</taxon>
        <taxon>Mucor</taxon>
    </lineage>
</organism>
<evidence type="ECO:0000256" key="1">
    <source>
        <dbReference type="SAM" id="MobiDB-lite"/>
    </source>
</evidence>
<keyword evidence="2" id="KW-1133">Transmembrane helix</keyword>
<proteinExistence type="predicted"/>
<name>A0ABP9ZC28_9FUNG</name>
<evidence type="ECO:0000256" key="2">
    <source>
        <dbReference type="SAM" id="Phobius"/>
    </source>
</evidence>
<keyword evidence="4" id="KW-1185">Reference proteome</keyword>
<keyword evidence="2" id="KW-0472">Membrane</keyword>
<sequence>MSNRNASNNSSNPYNVSNWRRAINGSRIALVKIKGMTMLESVLRPEQQTVFTDKVIKLSEFVRNITFRSQIFVNHYIIHHQDSANLSVITQQNFWYSVSQLIMGQEVTNKKMISNEIIFSFSEFREMYPSILYTMQDHKIKGYSDSLSAACVTIATTYLNHIVENLKIQSLSFGSLMRTIRGLQITSIVVLSPVLLILISLISILFISIYSYLVSIVSTQSLVRTSADMIILQQQQQQQQHQRTFNNKQAKRFRCFPKLRPSPFTWCAIIIAYALYILLKKTRDKKKQQIEQVEIEPITIKPNKKRSKRRKVSKKAPQNAVKKRERSISISSSIEETVNTPDIGTDETEWTSVATTKKIVNKHCFPSCTTTPNFDKTKVDLHLPSPEITPIQSEDELLPSSPLLLERHNWYSPFITGLDLDIIPKLPQDPSYLLFTTNHFKTTTIPDIHQQQSRIKLLEIHPFIPSPPSSIHTHHAYGTIGDKRKIKNCATSN</sequence>
<feature type="region of interest" description="Disordered" evidence="1">
    <location>
        <begin position="301"/>
        <end position="327"/>
    </location>
</feature>
<reference evidence="3 4" key="1">
    <citation type="submission" date="2024-04" db="EMBL/GenBank/DDBJ databases">
        <title>genome sequences of Mucor flavus KT1a and Helicostylum pulchrum KT1b strains isolated from the surface of a dry-aged beef.</title>
        <authorList>
            <person name="Toyotome T."/>
            <person name="Hosono M."/>
            <person name="Torimaru M."/>
            <person name="Fukuda K."/>
            <person name="Mikami N."/>
        </authorList>
    </citation>
    <scope>NUCLEOTIDE SEQUENCE [LARGE SCALE GENOMIC DNA]</scope>
    <source>
        <strain evidence="3 4">KT1a</strain>
    </source>
</reference>
<comment type="caution">
    <text evidence="3">The sequence shown here is derived from an EMBL/GenBank/DDBJ whole genome shotgun (WGS) entry which is preliminary data.</text>
</comment>
<feature type="transmembrane region" description="Helical" evidence="2">
    <location>
        <begin position="185"/>
        <end position="213"/>
    </location>
</feature>